<evidence type="ECO:0000313" key="12">
    <source>
        <dbReference type="Proteomes" id="UP000291343"/>
    </source>
</evidence>
<reference evidence="11 12" key="1">
    <citation type="journal article" date="2017" name="Gigascience">
        <title>Genome sequence of the small brown planthopper, Laodelphax striatellus.</title>
        <authorList>
            <person name="Zhu J."/>
            <person name="Jiang F."/>
            <person name="Wang X."/>
            <person name="Yang P."/>
            <person name="Bao Y."/>
            <person name="Zhao W."/>
            <person name="Wang W."/>
            <person name="Lu H."/>
            <person name="Wang Q."/>
            <person name="Cui N."/>
            <person name="Li J."/>
            <person name="Chen X."/>
            <person name="Luo L."/>
            <person name="Yu J."/>
            <person name="Kang L."/>
            <person name="Cui F."/>
        </authorList>
    </citation>
    <scope>NUCLEOTIDE SEQUENCE [LARGE SCALE GENOMIC DNA]</scope>
    <source>
        <strain evidence="11">Lst14</strain>
    </source>
</reference>
<evidence type="ECO:0000259" key="10">
    <source>
        <dbReference type="PROSITE" id="PS51140"/>
    </source>
</evidence>
<dbReference type="GO" id="GO:0043130">
    <property type="term" value="F:ubiquitin binding"/>
    <property type="evidence" value="ECO:0007669"/>
    <property type="project" value="InterPro"/>
</dbReference>
<gene>
    <name evidence="11" type="ORF">LSTR_LSTR004648</name>
</gene>
<evidence type="ECO:0000256" key="2">
    <source>
        <dbReference type="ARBA" id="ARBA00004502"/>
    </source>
</evidence>
<keyword evidence="5 9" id="KW-0472">Membrane</keyword>
<dbReference type="PANTHER" id="PTHR15486">
    <property type="entry name" value="ANCIENT UBIQUITOUS PROTEIN"/>
    <property type="match status" value="1"/>
</dbReference>
<comment type="similarity">
    <text evidence="6">Belongs to the AUP1 family.</text>
</comment>
<evidence type="ECO:0000256" key="1">
    <source>
        <dbReference type="ARBA" id="ARBA00004406"/>
    </source>
</evidence>
<organism evidence="11 12">
    <name type="scientific">Laodelphax striatellus</name>
    <name type="common">Small brown planthopper</name>
    <name type="synonym">Delphax striatella</name>
    <dbReference type="NCBI Taxonomy" id="195883"/>
    <lineage>
        <taxon>Eukaryota</taxon>
        <taxon>Metazoa</taxon>
        <taxon>Ecdysozoa</taxon>
        <taxon>Arthropoda</taxon>
        <taxon>Hexapoda</taxon>
        <taxon>Insecta</taxon>
        <taxon>Pterygota</taxon>
        <taxon>Neoptera</taxon>
        <taxon>Paraneoptera</taxon>
        <taxon>Hemiptera</taxon>
        <taxon>Auchenorrhyncha</taxon>
        <taxon>Fulgoroidea</taxon>
        <taxon>Delphacidae</taxon>
        <taxon>Criomorphinae</taxon>
        <taxon>Laodelphax</taxon>
    </lineage>
</organism>
<keyword evidence="12" id="KW-1185">Reference proteome</keyword>
<evidence type="ECO:0000256" key="5">
    <source>
        <dbReference type="ARBA" id="ARBA00023136"/>
    </source>
</evidence>
<dbReference type="Proteomes" id="UP000291343">
    <property type="component" value="Unassembled WGS sequence"/>
</dbReference>
<dbReference type="GO" id="GO:0005811">
    <property type="term" value="C:lipid droplet"/>
    <property type="evidence" value="ECO:0007669"/>
    <property type="project" value="UniProtKB-SubCell"/>
</dbReference>
<dbReference type="Gene3D" id="1.10.8.10">
    <property type="entry name" value="DNA helicase RuvA subunit, C-terminal domain"/>
    <property type="match status" value="1"/>
</dbReference>
<dbReference type="AlphaFoldDB" id="A0A482WVA1"/>
<dbReference type="GO" id="GO:0036503">
    <property type="term" value="P:ERAD pathway"/>
    <property type="evidence" value="ECO:0007669"/>
    <property type="project" value="InterPro"/>
</dbReference>
<dbReference type="EMBL" id="QKKF02025464">
    <property type="protein sequence ID" value="RZF36960.1"/>
    <property type="molecule type" value="Genomic_DNA"/>
</dbReference>
<name>A0A482WVA1_LAOST</name>
<evidence type="ECO:0000256" key="9">
    <source>
        <dbReference type="SAM" id="Phobius"/>
    </source>
</evidence>
<dbReference type="InterPro" id="IPR003892">
    <property type="entry name" value="CUE"/>
</dbReference>
<keyword evidence="4" id="KW-0256">Endoplasmic reticulum</keyword>
<dbReference type="InterPro" id="IPR048056">
    <property type="entry name" value="AUP1_CUE"/>
</dbReference>
<dbReference type="CDD" id="cd14420">
    <property type="entry name" value="CUE_AUP1"/>
    <property type="match status" value="1"/>
</dbReference>
<feature type="transmembrane region" description="Helical" evidence="9">
    <location>
        <begin position="203"/>
        <end position="223"/>
    </location>
</feature>
<evidence type="ECO:0000256" key="7">
    <source>
        <dbReference type="ARBA" id="ARBA00035685"/>
    </source>
</evidence>
<evidence type="ECO:0000256" key="8">
    <source>
        <dbReference type="ARBA" id="ARBA00035713"/>
    </source>
</evidence>
<keyword evidence="9" id="KW-1133">Transmembrane helix</keyword>
<evidence type="ECO:0000256" key="3">
    <source>
        <dbReference type="ARBA" id="ARBA00022677"/>
    </source>
</evidence>
<evidence type="ECO:0000313" key="11">
    <source>
        <dbReference type="EMBL" id="RZF36960.1"/>
    </source>
</evidence>
<evidence type="ECO:0000256" key="4">
    <source>
        <dbReference type="ARBA" id="ARBA00022824"/>
    </source>
</evidence>
<evidence type="ECO:0000256" key="6">
    <source>
        <dbReference type="ARBA" id="ARBA00035634"/>
    </source>
</evidence>
<keyword evidence="9" id="KW-0812">Transmembrane</keyword>
<comment type="caution">
    <text evidence="11">The sequence shown here is derived from an EMBL/GenBank/DDBJ whole genome shotgun (WGS) entry which is preliminary data.</text>
</comment>
<dbReference type="PANTHER" id="PTHR15486:SF96">
    <property type="entry name" value="LIPID DROPLET-REGULATING VLDL ASSEMBLY FACTOR AUP1"/>
    <property type="match status" value="1"/>
</dbReference>
<feature type="domain" description="CUE" evidence="10">
    <location>
        <begin position="294"/>
        <end position="336"/>
    </location>
</feature>
<accession>A0A482WVA1</accession>
<sequence>MMEGSSTSQPDISNLFEKDRFPKKTWQLVTLLLYSPLGLSLAIVRLFILVQAFVAFLILPDMTYARTVFLRAIGIVLGVVLHRENENERDNSAKVIISNKITCLDNIAIYLTSGAITWDLPSPLAWALGVLDTTDGRKPIVSKIKSKLENHTDSFLLQPEEATTSGRVGLLKFAPWSAKVSDTMQPLVIQVWRPRAMETSADVLGASTFFNVFWFLFTPFTVFKLKYLPAISREPNESDEDLLGRIQSSIASELCVSATKHTAADKAEYEKLYLLECRRPVLVTGDPTALARPEIQRMVFQVAEVLPHVPMDVIIYDICRTHSIDLTISNILEGSIPFTPIPELRRAEPRQTPVPSRSSPPVVQSLSQGQGQMISFMERKAKLIADARRKYIEKHGLVDAWAE</sequence>
<keyword evidence="3" id="KW-0551">Lipid droplet</keyword>
<dbReference type="OrthoDB" id="1854593at2759"/>
<feature type="transmembrane region" description="Helical" evidence="9">
    <location>
        <begin position="28"/>
        <end position="58"/>
    </location>
</feature>
<dbReference type="STRING" id="195883.A0A482WVA1"/>
<dbReference type="GO" id="GO:0005789">
    <property type="term" value="C:endoplasmic reticulum membrane"/>
    <property type="evidence" value="ECO:0007669"/>
    <property type="project" value="UniProtKB-SubCell"/>
</dbReference>
<dbReference type="InParanoid" id="A0A482WVA1"/>
<comment type="subcellular location">
    <subcellularLocation>
        <location evidence="1">Endoplasmic reticulum membrane</location>
        <topology evidence="1">Peripheral membrane protein</topology>
    </subcellularLocation>
    <subcellularLocation>
        <location evidence="2">Lipid droplet</location>
    </subcellularLocation>
</comment>
<dbReference type="SMART" id="SM00546">
    <property type="entry name" value="CUE"/>
    <property type="match status" value="1"/>
</dbReference>
<proteinExistence type="inferred from homology"/>
<dbReference type="PROSITE" id="PS51140">
    <property type="entry name" value="CUE"/>
    <property type="match status" value="1"/>
</dbReference>
<protein>
    <recommendedName>
        <fullName evidence="7">Lipid droplet-regulating VLDL assembly factor AUP1</fullName>
    </recommendedName>
    <alternativeName>
        <fullName evidence="8">Ancient ubiquitous protein 1</fullName>
    </alternativeName>
</protein>